<dbReference type="NCBIfam" id="NF033580">
    <property type="entry name" value="transpos_IS5_3"/>
    <property type="match status" value="1"/>
</dbReference>
<accession>A0A9W6KH30</accession>
<evidence type="ECO:0000313" key="3">
    <source>
        <dbReference type="EMBL" id="GLK99378.1"/>
    </source>
</evidence>
<dbReference type="GO" id="GO:0004803">
    <property type="term" value="F:transposase activity"/>
    <property type="evidence" value="ECO:0007669"/>
    <property type="project" value="InterPro"/>
</dbReference>
<dbReference type="PANTHER" id="PTHR46637:SF1">
    <property type="entry name" value="BLL5188 PROTEIN"/>
    <property type="match status" value="1"/>
</dbReference>
<gene>
    <name evidence="3" type="ORF">GCM10017581_011190</name>
</gene>
<proteinExistence type="predicted"/>
<dbReference type="PANTHER" id="PTHR46637">
    <property type="entry name" value="TIS1421-TRANSPOSASE PROTEIN A"/>
    <property type="match status" value="1"/>
</dbReference>
<comment type="caution">
    <text evidence="3">The sequence shown here is derived from an EMBL/GenBank/DDBJ whole genome shotgun (WGS) entry which is preliminary data.</text>
</comment>
<reference evidence="3" key="1">
    <citation type="journal article" date="2014" name="Int. J. Syst. Evol. Microbiol.">
        <title>Complete genome sequence of Corynebacterium casei LMG S-19264T (=DSM 44701T), isolated from a smear-ripened cheese.</title>
        <authorList>
            <consortium name="US DOE Joint Genome Institute (JGI-PGF)"/>
            <person name="Walter F."/>
            <person name="Albersmeier A."/>
            <person name="Kalinowski J."/>
            <person name="Ruckert C."/>
        </authorList>
    </citation>
    <scope>NUCLEOTIDE SEQUENCE</scope>
    <source>
        <strain evidence="3">VKM Ac-1321</strain>
    </source>
</reference>
<dbReference type="GO" id="GO:0003677">
    <property type="term" value="F:DNA binding"/>
    <property type="evidence" value="ECO:0007669"/>
    <property type="project" value="InterPro"/>
</dbReference>
<dbReference type="EMBL" id="BSFP01000004">
    <property type="protein sequence ID" value="GLK99378.1"/>
    <property type="molecule type" value="Genomic_DNA"/>
</dbReference>
<dbReference type="Pfam" id="PF01609">
    <property type="entry name" value="DDE_Tnp_1"/>
    <property type="match status" value="1"/>
</dbReference>
<reference evidence="3" key="2">
    <citation type="submission" date="2023-01" db="EMBL/GenBank/DDBJ databases">
        <authorList>
            <person name="Sun Q."/>
            <person name="Evtushenko L."/>
        </authorList>
    </citation>
    <scope>NUCLEOTIDE SEQUENCE</scope>
    <source>
        <strain evidence="3">VKM Ac-1321</strain>
    </source>
</reference>
<dbReference type="AlphaFoldDB" id="A0A9W6KH30"/>
<dbReference type="InterPro" id="IPR052909">
    <property type="entry name" value="Transposase_6_like"/>
</dbReference>
<sequence>MPWRDVLPVYAPWQTLYRWFRRWTWTEVLAALQAVGDAAGNFEWTVSVDSTVSRAHQHAAGARRDGHVQREPPGGVQDEPADHGLGRSRGGFTTKTHLACERGRKTLAVVVTAGQRGDSPQFVAVLERITVRRAGGGRSRTLPDLVLADKAYTSKGNRGYARRRGIRVCIPSKAHQDAHRKAKGVQRRTAARLRPDRLPAAARRGVRHQPTQTTPRHGHPLRLAVRFEATVVIAAISQWLRALRNSG</sequence>
<name>A0A9W6KH30_9ACTN</name>
<evidence type="ECO:0000256" key="1">
    <source>
        <dbReference type="SAM" id="MobiDB-lite"/>
    </source>
</evidence>
<organism evidence="3 4">
    <name type="scientific">Dactylosporangium matsuzakiense</name>
    <dbReference type="NCBI Taxonomy" id="53360"/>
    <lineage>
        <taxon>Bacteria</taxon>
        <taxon>Bacillati</taxon>
        <taxon>Actinomycetota</taxon>
        <taxon>Actinomycetes</taxon>
        <taxon>Micromonosporales</taxon>
        <taxon>Micromonosporaceae</taxon>
        <taxon>Dactylosporangium</taxon>
    </lineage>
</organism>
<keyword evidence="4" id="KW-1185">Reference proteome</keyword>
<dbReference type="GO" id="GO:0006313">
    <property type="term" value="P:DNA transposition"/>
    <property type="evidence" value="ECO:0007669"/>
    <property type="project" value="InterPro"/>
</dbReference>
<protein>
    <submittedName>
        <fullName evidence="3">DDE transposase</fullName>
    </submittedName>
</protein>
<evidence type="ECO:0000259" key="2">
    <source>
        <dbReference type="Pfam" id="PF01609"/>
    </source>
</evidence>
<dbReference type="InterPro" id="IPR002559">
    <property type="entry name" value="Transposase_11"/>
</dbReference>
<evidence type="ECO:0000313" key="4">
    <source>
        <dbReference type="Proteomes" id="UP001143480"/>
    </source>
</evidence>
<feature type="region of interest" description="Disordered" evidence="1">
    <location>
        <begin position="55"/>
        <end position="89"/>
    </location>
</feature>
<dbReference type="Proteomes" id="UP001143480">
    <property type="component" value="Unassembled WGS sequence"/>
</dbReference>
<feature type="region of interest" description="Disordered" evidence="1">
    <location>
        <begin position="197"/>
        <end position="219"/>
    </location>
</feature>
<feature type="domain" description="Transposase IS4-like" evidence="2">
    <location>
        <begin position="42"/>
        <end position="196"/>
    </location>
</feature>